<sequence>MSWRDTYIKQSFRTRRAAGGLLVFIALPITLIWLRFGLPLAWEFDDLLFVLGGPGLLLTGLWAAFPQASPQIRMIIGDEIVKIYVGQAEHIVKLCDLQQITKTRPLTSKSDRLAFETADGSVVFDVIQLTHEADDILNLISIRLEGQGRHLHQVRTDVLGAPSGIWTVAQGNPFERDA</sequence>
<accession>A0ABZ2V592</accession>
<feature type="transmembrane region" description="Helical" evidence="1">
    <location>
        <begin position="47"/>
        <end position="65"/>
    </location>
</feature>
<evidence type="ECO:0000256" key="1">
    <source>
        <dbReference type="SAM" id="Phobius"/>
    </source>
</evidence>
<evidence type="ECO:0000313" key="3">
    <source>
        <dbReference type="Proteomes" id="UP001440612"/>
    </source>
</evidence>
<keyword evidence="1" id="KW-0472">Membrane</keyword>
<dbReference type="Proteomes" id="UP001440612">
    <property type="component" value="Chromosome"/>
</dbReference>
<name>A0ABZ2V592_9RHOB</name>
<dbReference type="EMBL" id="CP150951">
    <property type="protein sequence ID" value="WZC49120.1"/>
    <property type="molecule type" value="Genomic_DNA"/>
</dbReference>
<keyword evidence="3" id="KW-1185">Reference proteome</keyword>
<gene>
    <name evidence="2" type="ORF">AABB29_00210</name>
</gene>
<protein>
    <submittedName>
        <fullName evidence="2">Uncharacterized protein</fullName>
    </submittedName>
</protein>
<proteinExistence type="predicted"/>
<organism evidence="2 3">
    <name type="scientific">Yoonia phaeophyticola</name>
    <dbReference type="NCBI Taxonomy" id="3137369"/>
    <lineage>
        <taxon>Bacteria</taxon>
        <taxon>Pseudomonadati</taxon>
        <taxon>Pseudomonadota</taxon>
        <taxon>Alphaproteobacteria</taxon>
        <taxon>Rhodobacterales</taxon>
        <taxon>Paracoccaceae</taxon>
        <taxon>Yoonia</taxon>
    </lineage>
</organism>
<evidence type="ECO:0000313" key="2">
    <source>
        <dbReference type="EMBL" id="WZC49120.1"/>
    </source>
</evidence>
<keyword evidence="1" id="KW-1133">Transmembrane helix</keyword>
<feature type="transmembrane region" description="Helical" evidence="1">
    <location>
        <begin position="21"/>
        <end position="41"/>
    </location>
</feature>
<reference evidence="3" key="1">
    <citation type="submission" date="2024-04" db="EMBL/GenBank/DDBJ databases">
        <title>Phylogenomic analyses of a clade within the roseobacter group suggest taxonomic reassignments of species of the genera Aestuariivita, Citreicella, Loktanella, Nautella, Pelagibaca, Ruegeria, Thalassobius, Thiobacimonas and Tropicibacter, and the proposal o.</title>
        <authorList>
            <person name="Jeon C.O."/>
        </authorList>
    </citation>
    <scope>NUCLEOTIDE SEQUENCE [LARGE SCALE GENOMIC DNA]</scope>
    <source>
        <strain evidence="3">BS5-3</strain>
    </source>
</reference>
<keyword evidence="1" id="KW-0812">Transmembrane</keyword>
<dbReference type="RefSeq" id="WP_341367231.1">
    <property type="nucleotide sequence ID" value="NZ_CP150951.2"/>
</dbReference>